<dbReference type="AlphaFoldDB" id="A0A1Y2N917"/>
<dbReference type="OrthoDB" id="9792035at2"/>
<keyword evidence="2" id="KW-1185">Reference proteome</keyword>
<evidence type="ECO:0000313" key="2">
    <source>
        <dbReference type="Proteomes" id="UP000194360"/>
    </source>
</evidence>
<evidence type="ECO:0000313" key="1">
    <source>
        <dbReference type="EMBL" id="OSY43557.1"/>
    </source>
</evidence>
<protein>
    <submittedName>
        <fullName evidence="1">Uncharacterized protein</fullName>
    </submittedName>
</protein>
<dbReference type="EMBL" id="MIGB01000002">
    <property type="protein sequence ID" value="OSY43557.1"/>
    <property type="molecule type" value="Genomic_DNA"/>
</dbReference>
<sequence>MSDWPDCPNCGEPAAPNKMTGQPRKYCSDECMTEFPWIMRAIGVGAKDVPGWWPACVHCRTRPRSVANVHRMADGPVHHAARESRAHWRDVIQANPGATYLYKFCSTACRDEFMAPVYAPDLLDDLIAEHAGT</sequence>
<reference evidence="1 2" key="1">
    <citation type="submission" date="2016-09" db="EMBL/GenBank/DDBJ databases">
        <title>Pseudonocardia autotrophica DSM535, a candidate organism with high potential of specific P450 cytochromes.</title>
        <authorList>
            <person name="Grumaz C."/>
            <person name="Vainshtein Y."/>
            <person name="Kirstahler P."/>
            <person name="Sohn K."/>
        </authorList>
    </citation>
    <scope>NUCLEOTIDE SEQUENCE [LARGE SCALE GENOMIC DNA]</scope>
    <source>
        <strain evidence="1 2">DSM 535</strain>
    </source>
</reference>
<dbReference type="STRING" id="2074.BG845_00500"/>
<comment type="caution">
    <text evidence="1">The sequence shown here is derived from an EMBL/GenBank/DDBJ whole genome shotgun (WGS) entry which is preliminary data.</text>
</comment>
<proteinExistence type="predicted"/>
<dbReference type="Proteomes" id="UP000194360">
    <property type="component" value="Unassembled WGS sequence"/>
</dbReference>
<name>A0A1Y2N917_PSEAH</name>
<dbReference type="RefSeq" id="WP_085910832.1">
    <property type="nucleotide sequence ID" value="NZ_AP018920.1"/>
</dbReference>
<organism evidence="1 2">
    <name type="scientific">Pseudonocardia autotrophica</name>
    <name type="common">Amycolata autotrophica</name>
    <name type="synonym">Nocardia autotrophica</name>
    <dbReference type="NCBI Taxonomy" id="2074"/>
    <lineage>
        <taxon>Bacteria</taxon>
        <taxon>Bacillati</taxon>
        <taxon>Actinomycetota</taxon>
        <taxon>Actinomycetes</taxon>
        <taxon>Pseudonocardiales</taxon>
        <taxon>Pseudonocardiaceae</taxon>
        <taxon>Pseudonocardia</taxon>
    </lineage>
</organism>
<accession>A0A1Y2N917</accession>
<gene>
    <name evidence="1" type="ORF">BG845_00500</name>
</gene>